<keyword evidence="9" id="KW-1185">Reference proteome</keyword>
<evidence type="ECO:0000259" key="6">
    <source>
        <dbReference type="Pfam" id="PF17389"/>
    </source>
</evidence>
<accession>A0A9P3CPQ4</accession>
<dbReference type="GeneID" id="68297122"/>
<dbReference type="EC" id="3.2.1.40" evidence="2"/>
<gene>
    <name evidence="8" type="ORF">CKM354_001154700</name>
</gene>
<dbReference type="InterPro" id="IPR035398">
    <property type="entry name" value="Bac_rhamnosid_C"/>
</dbReference>
<reference evidence="8 9" key="1">
    <citation type="submission" date="2021-01" db="EMBL/GenBank/DDBJ databases">
        <title>Cercospora kikuchii MAFF 305040 whole genome shotgun sequence.</title>
        <authorList>
            <person name="Kashiwa T."/>
            <person name="Suzuki T."/>
        </authorList>
    </citation>
    <scope>NUCLEOTIDE SEQUENCE [LARGE SCALE GENOMIC DNA]</scope>
    <source>
        <strain evidence="8 9">MAFF 305040</strain>
    </source>
</reference>
<evidence type="ECO:0000259" key="7">
    <source>
        <dbReference type="Pfam" id="PF17390"/>
    </source>
</evidence>
<feature type="domain" description="Alpha-L-rhamnosidase six-hairpin glycosidase" evidence="6">
    <location>
        <begin position="415"/>
        <end position="764"/>
    </location>
</feature>
<evidence type="ECO:0000256" key="1">
    <source>
        <dbReference type="ARBA" id="ARBA00001445"/>
    </source>
</evidence>
<feature type="domain" description="Alpha-L-rhamnosidase concanavalin-like" evidence="4">
    <location>
        <begin position="312"/>
        <end position="410"/>
    </location>
</feature>
<proteinExistence type="predicted"/>
<dbReference type="InterPro" id="IPR008902">
    <property type="entry name" value="Rhamnosid_concanavalin"/>
</dbReference>
<dbReference type="Gene3D" id="2.60.40.10">
    <property type="entry name" value="Immunoglobulins"/>
    <property type="match status" value="1"/>
</dbReference>
<organism evidence="8 9">
    <name type="scientific">Cercospora kikuchii</name>
    <dbReference type="NCBI Taxonomy" id="84275"/>
    <lineage>
        <taxon>Eukaryota</taxon>
        <taxon>Fungi</taxon>
        <taxon>Dikarya</taxon>
        <taxon>Ascomycota</taxon>
        <taxon>Pezizomycotina</taxon>
        <taxon>Dothideomycetes</taxon>
        <taxon>Dothideomycetidae</taxon>
        <taxon>Mycosphaerellales</taxon>
        <taxon>Mycosphaerellaceae</taxon>
        <taxon>Cercospora</taxon>
    </lineage>
</organism>
<evidence type="ECO:0000313" key="8">
    <source>
        <dbReference type="EMBL" id="GIZ48489.1"/>
    </source>
</evidence>
<dbReference type="Pfam" id="PF08531">
    <property type="entry name" value="Bac_rhamnosid_N"/>
    <property type="match status" value="1"/>
</dbReference>
<name>A0A9P3CPQ4_9PEZI</name>
<dbReference type="OrthoDB" id="10036721at2759"/>
<dbReference type="InterPro" id="IPR013737">
    <property type="entry name" value="Bac_rhamnosid_N"/>
</dbReference>
<dbReference type="PANTHER" id="PTHR33307">
    <property type="entry name" value="ALPHA-RHAMNOSIDASE (EUROFUNG)"/>
    <property type="match status" value="1"/>
</dbReference>
<dbReference type="PANTHER" id="PTHR33307:SF6">
    <property type="entry name" value="ALPHA-RHAMNOSIDASE (EUROFUNG)-RELATED"/>
    <property type="match status" value="1"/>
</dbReference>
<dbReference type="InterPro" id="IPR016007">
    <property type="entry name" value="Alpha_rhamnosid"/>
</dbReference>
<dbReference type="Pfam" id="PF25788">
    <property type="entry name" value="Ig_Rha78A_N"/>
    <property type="match status" value="1"/>
</dbReference>
<dbReference type="RefSeq" id="XP_044662976.1">
    <property type="nucleotide sequence ID" value="XM_044807041.1"/>
</dbReference>
<dbReference type="InterPro" id="IPR013783">
    <property type="entry name" value="Ig-like_fold"/>
</dbReference>
<dbReference type="InterPro" id="IPR008928">
    <property type="entry name" value="6-hairpin_glycosidase_sf"/>
</dbReference>
<dbReference type="GO" id="GO:0030596">
    <property type="term" value="F:alpha-L-rhamnosidase activity"/>
    <property type="evidence" value="ECO:0007669"/>
    <property type="project" value="UniProtKB-EC"/>
</dbReference>
<dbReference type="Gene3D" id="2.60.420.10">
    <property type="entry name" value="Maltose phosphorylase, domain 3"/>
    <property type="match status" value="1"/>
</dbReference>
<dbReference type="Gene3D" id="1.50.10.10">
    <property type="match status" value="1"/>
</dbReference>
<feature type="domain" description="Alpha-L-rhamnosidase C-terminal" evidence="7">
    <location>
        <begin position="766"/>
        <end position="847"/>
    </location>
</feature>
<keyword evidence="3" id="KW-0378">Hydrolase</keyword>
<dbReference type="Pfam" id="PF17389">
    <property type="entry name" value="Bac_rhamnosid6H"/>
    <property type="match status" value="1"/>
</dbReference>
<dbReference type="Pfam" id="PF05592">
    <property type="entry name" value="Bac_rhamnosid"/>
    <property type="match status" value="1"/>
</dbReference>
<dbReference type="EMBL" id="BOLY01000008">
    <property type="protein sequence ID" value="GIZ48489.1"/>
    <property type="molecule type" value="Genomic_DNA"/>
</dbReference>
<evidence type="ECO:0000259" key="4">
    <source>
        <dbReference type="Pfam" id="PF05592"/>
    </source>
</evidence>
<evidence type="ECO:0000256" key="2">
    <source>
        <dbReference type="ARBA" id="ARBA00012652"/>
    </source>
</evidence>
<dbReference type="PIRSF" id="PIRSF010631">
    <property type="entry name" value="A-rhamnsds"/>
    <property type="match status" value="1"/>
</dbReference>
<evidence type="ECO:0000259" key="5">
    <source>
        <dbReference type="Pfam" id="PF08531"/>
    </source>
</evidence>
<dbReference type="AlphaFoldDB" id="A0A9P3CPQ4"/>
<protein>
    <recommendedName>
        <fullName evidence="2">alpha-L-rhamnosidase</fullName>
        <ecNumber evidence="2">3.2.1.40</ecNumber>
    </recommendedName>
</protein>
<dbReference type="Proteomes" id="UP000825890">
    <property type="component" value="Unassembled WGS sequence"/>
</dbReference>
<sequence length="886" mass="100036">MITLSKPRFEHYEEDPIGIGLSTPRISWGFSGTVTHWYQEAYELQIQWPDQHIEHFLVESRDNILVPWPGRPLNSRERASIRVRVRETGERDFSQWSAWSTVEAGLLDPGDWCCRLIQPSRNIPPGQPHRPVVFRRQHKLRDVVVSARLCITAHGVYEACVNGKVVGDHVLAPGWTSYHHRLAYQTFDVLSHLQADKDLEIEVTVAEGWFCGRLGFLGGRTNIYGDSLGLIAQLHIVYQDGNTDLILTHDEWTWSDSNFTASGLYDGETHDATLTEFQRKAVKCEPLPSALVASTAPPVRRTEELPVREVLRTPSGKCVLDFGQNFSGRVRLRVSAEEACEIVLRHAEVLDHGEVAMHPLRGAKATDILKLSSNTIEWEPKFTFNGFRYVQVDGWPGELDKTMFDGVVLHTDMQRKGRFQCSNPMWNRLHRNIVWSMRSNFLSIPTDCPQRDERLGWTGDIAVFSDTANFLYDTTRMISSWLEDLSAEQLENNGIVPLTIPNVVEGLEKDAHAIWGDAAIMVPWSLWRASGDKHVLSQQFASMKAWYEAVPRRSNGLWNYTSEWKLGDWLDPLAPPEDPGNTTTDPNFVSDVFLVHVTETMSSVCELLNDKSAQDLYASEAKRLRKSFTDEYVIHCGRLSPDTQTAYVLALHFDLLPLEHQKLRAAERLQELIRRGSRFCIATGFAGTPYIGHALSKVGLPSLFYRMLLHRICPSWLYPITMGATTIWERWDSMLPDGSINPGEMTSFNHYALGAVGDWMHKKILGMRAISPGWREIAIEPVPGGGLMWAKGEQLTPSGTLRVLWYITTEDGDENSVFHLKVVVPPNTSAVVTLPCSGKVEKVGSGERSWHEVYKPEAWPPSALYPPFAVRTDALPEDEVLPLPTA</sequence>
<comment type="caution">
    <text evidence="8">The sequence shown here is derived from an EMBL/GenBank/DDBJ whole genome shotgun (WGS) entry which is preliminary data.</text>
</comment>
<evidence type="ECO:0000256" key="3">
    <source>
        <dbReference type="ARBA" id="ARBA00022801"/>
    </source>
</evidence>
<feature type="domain" description="Bacterial alpha-L-rhamnosidase N-terminal" evidence="5">
    <location>
        <begin position="144"/>
        <end position="300"/>
    </location>
</feature>
<evidence type="ECO:0000313" key="9">
    <source>
        <dbReference type="Proteomes" id="UP000825890"/>
    </source>
</evidence>
<dbReference type="InterPro" id="IPR012341">
    <property type="entry name" value="6hp_glycosidase-like_sf"/>
</dbReference>
<dbReference type="Gene3D" id="2.60.120.260">
    <property type="entry name" value="Galactose-binding domain-like"/>
    <property type="match status" value="2"/>
</dbReference>
<dbReference type="SUPFAM" id="SSF48208">
    <property type="entry name" value="Six-hairpin glycosidases"/>
    <property type="match status" value="1"/>
</dbReference>
<dbReference type="Pfam" id="PF17390">
    <property type="entry name" value="Bac_rhamnosid_C"/>
    <property type="match status" value="1"/>
</dbReference>
<dbReference type="InterPro" id="IPR035396">
    <property type="entry name" value="Bac_rhamnosid6H"/>
</dbReference>
<comment type="catalytic activity">
    <reaction evidence="1">
        <text>Hydrolysis of terminal non-reducing alpha-L-rhamnose residues in alpha-L-rhamnosides.</text>
        <dbReference type="EC" id="3.2.1.40"/>
    </reaction>
</comment>
<dbReference type="GO" id="GO:0005975">
    <property type="term" value="P:carbohydrate metabolic process"/>
    <property type="evidence" value="ECO:0007669"/>
    <property type="project" value="InterPro"/>
</dbReference>